<name>A0A645C778_9ZZZZ</name>
<gene>
    <name evidence="1" type="ORF">SDC9_120204</name>
</gene>
<accession>A0A645C778</accession>
<evidence type="ECO:0008006" key="2">
    <source>
        <dbReference type="Google" id="ProtNLM"/>
    </source>
</evidence>
<sequence length="84" mass="9204">MVELKEIFADGIGQIHFAGGMVRYDFVTMQPRENAEPEVKASLRIVMPPQGFLNAFNSMQQLIDKLLEAGVLQKNATAKGPAGK</sequence>
<dbReference type="EMBL" id="VSSQ01025224">
    <property type="protein sequence ID" value="MPM73228.1"/>
    <property type="molecule type" value="Genomic_DNA"/>
</dbReference>
<comment type="caution">
    <text evidence="1">The sequence shown here is derived from an EMBL/GenBank/DDBJ whole genome shotgun (WGS) entry which is preliminary data.</text>
</comment>
<evidence type="ECO:0000313" key="1">
    <source>
        <dbReference type="EMBL" id="MPM73228.1"/>
    </source>
</evidence>
<proteinExistence type="predicted"/>
<dbReference type="AlphaFoldDB" id="A0A645C778"/>
<reference evidence="1" key="1">
    <citation type="submission" date="2019-08" db="EMBL/GenBank/DDBJ databases">
        <authorList>
            <person name="Kucharzyk K."/>
            <person name="Murdoch R.W."/>
            <person name="Higgins S."/>
            <person name="Loffler F."/>
        </authorList>
    </citation>
    <scope>NUCLEOTIDE SEQUENCE</scope>
</reference>
<protein>
    <recommendedName>
        <fullName evidence="2">DUF3467 domain-containing protein</fullName>
    </recommendedName>
</protein>
<organism evidence="1">
    <name type="scientific">bioreactor metagenome</name>
    <dbReference type="NCBI Taxonomy" id="1076179"/>
    <lineage>
        <taxon>unclassified sequences</taxon>
        <taxon>metagenomes</taxon>
        <taxon>ecological metagenomes</taxon>
    </lineage>
</organism>